<dbReference type="Ensembl" id="ENSPPYT00000050330.1">
    <property type="protein sequence ID" value="ENSPPYP00000027536.1"/>
    <property type="gene ID" value="ENSPPYG00000034639.1"/>
</dbReference>
<evidence type="ECO:0000313" key="3">
    <source>
        <dbReference type="Proteomes" id="UP000001595"/>
    </source>
</evidence>
<reference evidence="2 3" key="1">
    <citation type="submission" date="2008-02" db="EMBL/GenBank/DDBJ databases">
        <title>A 6x draft sequence assembly of the Pongo pygmaeus abelii genome.</title>
        <authorList>
            <person name="Wilson R.K."/>
            <person name="Mardis E."/>
        </authorList>
    </citation>
    <scope>NUCLEOTIDE SEQUENCE [LARGE SCALE GENOMIC DNA]</scope>
</reference>
<feature type="region of interest" description="Disordered" evidence="1">
    <location>
        <begin position="40"/>
        <end position="106"/>
    </location>
</feature>
<name>A0A8I5YK27_PONAB</name>
<keyword evidence="3" id="KW-1185">Reference proteome</keyword>
<accession>A0A8I5YK27</accession>
<dbReference type="PANTHER" id="PTHR46254:SF3">
    <property type="entry name" value="SECRETED PROTEIN"/>
    <property type="match status" value="1"/>
</dbReference>
<reference evidence="2" key="3">
    <citation type="submission" date="2025-09" db="UniProtKB">
        <authorList>
            <consortium name="Ensembl"/>
        </authorList>
    </citation>
    <scope>IDENTIFICATION</scope>
</reference>
<dbReference type="PANTHER" id="PTHR46254">
    <property type="entry name" value="PROTEIN GVQW1-RELATED"/>
    <property type="match status" value="1"/>
</dbReference>
<proteinExistence type="predicted"/>
<dbReference type="Proteomes" id="UP000001595">
    <property type="component" value="Chromosome 16"/>
</dbReference>
<reference evidence="2" key="2">
    <citation type="submission" date="2025-08" db="UniProtKB">
        <authorList>
            <consortium name="Ensembl"/>
        </authorList>
    </citation>
    <scope>IDENTIFICATION</scope>
</reference>
<protein>
    <submittedName>
        <fullName evidence="2">Uncharacterized protein</fullName>
    </submittedName>
</protein>
<feature type="compositionally biased region" description="Basic and acidic residues" evidence="1">
    <location>
        <begin position="77"/>
        <end position="87"/>
    </location>
</feature>
<evidence type="ECO:0000256" key="1">
    <source>
        <dbReference type="SAM" id="MobiDB-lite"/>
    </source>
</evidence>
<organism evidence="2 3">
    <name type="scientific">Pongo abelii</name>
    <name type="common">Sumatran orangutan</name>
    <name type="synonym">Pongo pygmaeus abelii</name>
    <dbReference type="NCBI Taxonomy" id="9601"/>
    <lineage>
        <taxon>Eukaryota</taxon>
        <taxon>Metazoa</taxon>
        <taxon>Chordata</taxon>
        <taxon>Craniata</taxon>
        <taxon>Vertebrata</taxon>
        <taxon>Euteleostomi</taxon>
        <taxon>Mammalia</taxon>
        <taxon>Eutheria</taxon>
        <taxon>Euarchontoglires</taxon>
        <taxon>Primates</taxon>
        <taxon>Haplorrhini</taxon>
        <taxon>Catarrhini</taxon>
        <taxon>Hominidae</taxon>
        <taxon>Pongo</taxon>
    </lineage>
</organism>
<evidence type="ECO:0000313" key="2">
    <source>
        <dbReference type="Ensembl" id="ENSPPYP00000027536.1"/>
    </source>
</evidence>
<sequence>GHADATGRQLPDHLVATAQLRGQRHDADIVQGPIGGQQVLEGIGLEGAEGSEEQPGGNQLLKPCPPRPIPRGHSPAKARDLGSEFRARHPAQPQPPVPSQGSGKAELAELKDPWQQQEEMAWARGAFPERRASGEDGGWVVPSSELPIPEWNFTLVGQAGGQWQGLGSLQPLPPEFKQFPCLSLPSSWDYRCAQPCSANFVFLVETGFHHVGQASFKLLTEHPP</sequence>
<dbReference type="GeneTree" id="ENSGT00940000164709"/>
<dbReference type="PRINTS" id="PR02045">
    <property type="entry name" value="F138DOMAIN"/>
</dbReference>
<dbReference type="AlphaFoldDB" id="A0A8I5YK27"/>